<dbReference type="EMBL" id="CADCUW010000486">
    <property type="protein sequence ID" value="CAA9441934.1"/>
    <property type="molecule type" value="Genomic_DNA"/>
</dbReference>
<feature type="binding site" evidence="6">
    <location>
        <position position="273"/>
    </location>
    <ligand>
        <name>NAD(+)</name>
        <dbReference type="ChEBI" id="CHEBI:57540"/>
    </ligand>
</feature>
<protein>
    <submittedName>
        <fullName evidence="10">PF00070 family, FAD-dependent NAD(P)-disulphide oxidoreductase</fullName>
    </submittedName>
</protein>
<evidence type="ECO:0000256" key="1">
    <source>
        <dbReference type="ARBA" id="ARBA00007532"/>
    </source>
</evidence>
<evidence type="ECO:0000259" key="9">
    <source>
        <dbReference type="Pfam" id="PF07992"/>
    </source>
</evidence>
<evidence type="ECO:0000313" key="10">
    <source>
        <dbReference type="EMBL" id="CAA9441934.1"/>
    </source>
</evidence>
<dbReference type="PRINTS" id="PR00368">
    <property type="entry name" value="FADPNR"/>
</dbReference>
<dbReference type="PANTHER" id="PTHR43014">
    <property type="entry name" value="MERCURIC REDUCTASE"/>
    <property type="match status" value="1"/>
</dbReference>
<dbReference type="GO" id="GO:0050660">
    <property type="term" value="F:flavin adenine dinucleotide binding"/>
    <property type="evidence" value="ECO:0007669"/>
    <property type="project" value="TreeGrafter"/>
</dbReference>
<dbReference type="SUPFAM" id="SSF55424">
    <property type="entry name" value="FAD/NAD-linked reductases, dimerisation (C-terminal) domain"/>
    <property type="match status" value="1"/>
</dbReference>
<dbReference type="Gene3D" id="3.50.50.60">
    <property type="entry name" value="FAD/NAD(P)-binding domain"/>
    <property type="match status" value="2"/>
</dbReference>
<comment type="cofactor">
    <cofactor evidence="6">
        <name>FAD</name>
        <dbReference type="ChEBI" id="CHEBI:57692"/>
    </cofactor>
    <text evidence="6">Binds 1 FAD per subunit.</text>
</comment>
<dbReference type="InterPro" id="IPR036188">
    <property type="entry name" value="FAD/NAD-bd_sf"/>
</dbReference>
<gene>
    <name evidence="10" type="ORF">AVDCRST_MAG01-01-3732</name>
</gene>
<dbReference type="Gene3D" id="3.30.390.30">
    <property type="match status" value="1"/>
</dbReference>
<reference evidence="10" key="1">
    <citation type="submission" date="2020-02" db="EMBL/GenBank/DDBJ databases">
        <authorList>
            <person name="Meier V. D."/>
        </authorList>
    </citation>
    <scope>NUCLEOTIDE SEQUENCE</scope>
    <source>
        <strain evidence="10">AVDCRST_MAG01</strain>
    </source>
</reference>
<keyword evidence="6" id="KW-0547">Nucleotide-binding</keyword>
<feature type="domain" description="Pyridine nucleotide-disulphide oxidoreductase dimerisation" evidence="8">
    <location>
        <begin position="349"/>
        <end position="456"/>
    </location>
</feature>
<proteinExistence type="inferred from homology"/>
<keyword evidence="6" id="KW-0520">NAD</keyword>
<comment type="similarity">
    <text evidence="1">Belongs to the class-I pyridine nucleotide-disulfide oxidoreductase family.</text>
</comment>
<keyword evidence="4" id="KW-0560">Oxidoreductase</keyword>
<keyword evidence="3 6" id="KW-0274">FAD</keyword>
<keyword evidence="2" id="KW-0285">Flavoprotein</keyword>
<dbReference type="PIRSF" id="PIRSF000350">
    <property type="entry name" value="Mercury_reductase_MerA"/>
    <property type="match status" value="1"/>
</dbReference>
<evidence type="ECO:0000256" key="7">
    <source>
        <dbReference type="PIRSR" id="PIRSR000350-4"/>
    </source>
</evidence>
<accession>A0A6J4QDT1</accession>
<evidence type="ECO:0000256" key="5">
    <source>
        <dbReference type="PIRSR" id="PIRSR000350-2"/>
    </source>
</evidence>
<dbReference type="Pfam" id="PF07992">
    <property type="entry name" value="Pyr_redox_2"/>
    <property type="match status" value="1"/>
</dbReference>
<dbReference type="InterPro" id="IPR023753">
    <property type="entry name" value="FAD/NAD-binding_dom"/>
</dbReference>
<dbReference type="SUPFAM" id="SSF51905">
    <property type="entry name" value="FAD/NAD(P)-binding domain"/>
    <property type="match status" value="1"/>
</dbReference>
<dbReference type="PANTHER" id="PTHR43014:SF2">
    <property type="entry name" value="MERCURIC REDUCTASE"/>
    <property type="match status" value="1"/>
</dbReference>
<dbReference type="InterPro" id="IPR016156">
    <property type="entry name" value="FAD/NAD-linked_Rdtase_dimer_sf"/>
</dbReference>
<feature type="disulfide bond" description="Redox-active" evidence="7">
    <location>
        <begin position="44"/>
        <end position="49"/>
    </location>
</feature>
<name>A0A6J4QDT1_9ACTN</name>
<evidence type="ECO:0000256" key="2">
    <source>
        <dbReference type="ARBA" id="ARBA00022630"/>
    </source>
</evidence>
<dbReference type="Pfam" id="PF02852">
    <property type="entry name" value="Pyr_redox_dim"/>
    <property type="match status" value="1"/>
</dbReference>
<feature type="active site" description="Proton acceptor" evidence="5">
    <location>
        <position position="447"/>
    </location>
</feature>
<organism evidence="10">
    <name type="scientific">uncultured Rubrobacteraceae bacterium</name>
    <dbReference type="NCBI Taxonomy" id="349277"/>
    <lineage>
        <taxon>Bacteria</taxon>
        <taxon>Bacillati</taxon>
        <taxon>Actinomycetota</taxon>
        <taxon>Rubrobacteria</taxon>
        <taxon>Rubrobacterales</taxon>
        <taxon>Rubrobacteraceae</taxon>
        <taxon>environmental samples</taxon>
    </lineage>
</organism>
<dbReference type="GO" id="GO:0003955">
    <property type="term" value="F:NAD(P)H dehydrogenase (quinone) activity"/>
    <property type="evidence" value="ECO:0007669"/>
    <property type="project" value="TreeGrafter"/>
</dbReference>
<evidence type="ECO:0000256" key="3">
    <source>
        <dbReference type="ARBA" id="ARBA00022827"/>
    </source>
</evidence>
<feature type="binding site" evidence="6">
    <location>
        <position position="53"/>
    </location>
    <ligand>
        <name>FAD</name>
        <dbReference type="ChEBI" id="CHEBI:57692"/>
    </ligand>
</feature>
<feature type="domain" description="FAD/NAD(P)-binding" evidence="9">
    <location>
        <begin position="7"/>
        <end position="326"/>
    </location>
</feature>
<dbReference type="PRINTS" id="PR00411">
    <property type="entry name" value="PNDRDTASEI"/>
</dbReference>
<evidence type="ECO:0000256" key="6">
    <source>
        <dbReference type="PIRSR" id="PIRSR000350-3"/>
    </source>
</evidence>
<evidence type="ECO:0000259" key="8">
    <source>
        <dbReference type="Pfam" id="PF02852"/>
    </source>
</evidence>
<dbReference type="InterPro" id="IPR001100">
    <property type="entry name" value="Pyr_nuc-diS_OxRdtase"/>
</dbReference>
<sequence>MDPTTHYDAFVIGSGQAGGPLAGALANSGRRTALVEREHVGGTCVNEGCTPTKTMVQSARVAHLARRAADYGVLTGPVDVNMEKVRRRKRAIVDAFRGGSERRIERTEGLDLIEGEAHFTGPKGLEIDLKGGGTQRVSARAIFINVGARPADPPIDGLQSVPHLDSTSIMELDEVPEHLLVLGGGYVGLEFAQMFRRFGSEVTVVQRGGQLVPREDADVGEAVTEILRGEGLEVMLQADALAVESTTEGIKLALRTPEGGRELRGSHLLVAAGRPPNTDTLGLPAAGIETDKRGFIKVNERLETNVDGVYALGDVKGGPAFTHVSYDDFRVIRTNVIEGGDATIAGRMVPYTMFIDPQLGRVGLSAGEAERQGLNVKVAKMPMTHVARALENDETRGFMKAVVDAETGQILGATILGIEGGEIMGVLQMAMMGGVPYTAIRDGVFAHPTLTESLNNLFATVP</sequence>
<dbReference type="AlphaFoldDB" id="A0A6J4QDT1"/>
<dbReference type="InterPro" id="IPR004099">
    <property type="entry name" value="Pyr_nucl-diS_OxRdtase_dimer"/>
</dbReference>
<feature type="binding site" evidence="6">
    <location>
        <begin position="183"/>
        <end position="190"/>
    </location>
    <ligand>
        <name>NAD(+)</name>
        <dbReference type="ChEBI" id="CHEBI:57540"/>
    </ligand>
</feature>
<dbReference type="FunFam" id="3.30.390.30:FF:000001">
    <property type="entry name" value="Dihydrolipoyl dehydrogenase"/>
    <property type="match status" value="1"/>
</dbReference>
<feature type="binding site" evidence="6">
    <location>
        <position position="314"/>
    </location>
    <ligand>
        <name>FAD</name>
        <dbReference type="ChEBI" id="CHEBI:57692"/>
    </ligand>
</feature>
<evidence type="ECO:0000256" key="4">
    <source>
        <dbReference type="ARBA" id="ARBA00023002"/>
    </source>
</evidence>